<protein>
    <submittedName>
        <fullName evidence="1">Uncharacterized protein</fullName>
    </submittedName>
</protein>
<proteinExistence type="predicted"/>
<dbReference type="Proteomes" id="UP000276133">
    <property type="component" value="Unassembled WGS sequence"/>
</dbReference>
<name>A0A3M7PP85_BRAPC</name>
<sequence length="69" mass="7766">MNSFSSLIFEGGFESHRLTGSTQELLGCARVVSKSKVSRQVQVYSLLEYNLTKMNKELSLVQKTNIPKN</sequence>
<reference evidence="1 2" key="1">
    <citation type="journal article" date="2018" name="Sci. Rep.">
        <title>Genomic signatures of local adaptation to the degree of environmental predictability in rotifers.</title>
        <authorList>
            <person name="Franch-Gras L."/>
            <person name="Hahn C."/>
            <person name="Garcia-Roger E.M."/>
            <person name="Carmona M.J."/>
            <person name="Serra M."/>
            <person name="Gomez A."/>
        </authorList>
    </citation>
    <scope>NUCLEOTIDE SEQUENCE [LARGE SCALE GENOMIC DNA]</scope>
    <source>
        <strain evidence="1">HYR1</strain>
    </source>
</reference>
<evidence type="ECO:0000313" key="1">
    <source>
        <dbReference type="EMBL" id="RNA00893.1"/>
    </source>
</evidence>
<accession>A0A3M7PP85</accession>
<gene>
    <name evidence="1" type="ORF">BpHYR1_010219</name>
</gene>
<dbReference type="EMBL" id="REGN01009563">
    <property type="protein sequence ID" value="RNA00893.1"/>
    <property type="molecule type" value="Genomic_DNA"/>
</dbReference>
<dbReference type="AlphaFoldDB" id="A0A3M7PP85"/>
<evidence type="ECO:0000313" key="2">
    <source>
        <dbReference type="Proteomes" id="UP000276133"/>
    </source>
</evidence>
<organism evidence="1 2">
    <name type="scientific">Brachionus plicatilis</name>
    <name type="common">Marine rotifer</name>
    <name type="synonym">Brachionus muelleri</name>
    <dbReference type="NCBI Taxonomy" id="10195"/>
    <lineage>
        <taxon>Eukaryota</taxon>
        <taxon>Metazoa</taxon>
        <taxon>Spiralia</taxon>
        <taxon>Gnathifera</taxon>
        <taxon>Rotifera</taxon>
        <taxon>Eurotatoria</taxon>
        <taxon>Monogononta</taxon>
        <taxon>Pseudotrocha</taxon>
        <taxon>Ploima</taxon>
        <taxon>Brachionidae</taxon>
        <taxon>Brachionus</taxon>
    </lineage>
</organism>
<keyword evidence="2" id="KW-1185">Reference proteome</keyword>
<comment type="caution">
    <text evidence="1">The sequence shown here is derived from an EMBL/GenBank/DDBJ whole genome shotgun (WGS) entry which is preliminary data.</text>
</comment>